<accession>A0A8S3ZTC6</accession>
<evidence type="ECO:0000313" key="2">
    <source>
        <dbReference type="Proteomes" id="UP000678393"/>
    </source>
</evidence>
<dbReference type="Proteomes" id="UP000678393">
    <property type="component" value="Unassembled WGS sequence"/>
</dbReference>
<keyword evidence="2" id="KW-1185">Reference proteome</keyword>
<organism evidence="1 2">
    <name type="scientific">Candidula unifasciata</name>
    <dbReference type="NCBI Taxonomy" id="100452"/>
    <lineage>
        <taxon>Eukaryota</taxon>
        <taxon>Metazoa</taxon>
        <taxon>Spiralia</taxon>
        <taxon>Lophotrochozoa</taxon>
        <taxon>Mollusca</taxon>
        <taxon>Gastropoda</taxon>
        <taxon>Heterobranchia</taxon>
        <taxon>Euthyneura</taxon>
        <taxon>Panpulmonata</taxon>
        <taxon>Eupulmonata</taxon>
        <taxon>Stylommatophora</taxon>
        <taxon>Helicina</taxon>
        <taxon>Helicoidea</taxon>
        <taxon>Geomitridae</taxon>
        <taxon>Candidula</taxon>
    </lineage>
</organism>
<dbReference type="EMBL" id="CAJHNH020005635">
    <property type="protein sequence ID" value="CAG5132767.1"/>
    <property type="molecule type" value="Genomic_DNA"/>
</dbReference>
<name>A0A8S3ZTC6_9EUPU</name>
<protein>
    <submittedName>
        <fullName evidence="1">Uncharacterized protein</fullName>
    </submittedName>
</protein>
<comment type="caution">
    <text evidence="1">The sequence shown here is derived from an EMBL/GenBank/DDBJ whole genome shotgun (WGS) entry which is preliminary data.</text>
</comment>
<gene>
    <name evidence="1" type="ORF">CUNI_LOCUS18325</name>
</gene>
<dbReference type="AlphaFoldDB" id="A0A8S3ZTC6"/>
<sequence>MFHTLYIWVQVQVVNWEKKAAVATFEVLPEVPPHIIASKVLQLLNSCTKVVPHHILTDDTTFRHLYQRRLPTLQLLDIRARGISPHHIVRDIATFGHLYQRLLTASYCQRHCNFWAVVAEASHRIIFSKTSQLLDSCTRGALRKRLGPHHISYSLGCIYLLQPTSIVKRQIFYFNH</sequence>
<evidence type="ECO:0000313" key="1">
    <source>
        <dbReference type="EMBL" id="CAG5132767.1"/>
    </source>
</evidence>
<proteinExistence type="predicted"/>
<reference evidence="1" key="1">
    <citation type="submission" date="2021-04" db="EMBL/GenBank/DDBJ databases">
        <authorList>
            <consortium name="Molecular Ecology Group"/>
        </authorList>
    </citation>
    <scope>NUCLEOTIDE SEQUENCE</scope>
</reference>